<name>A0ABW0QLU1_9GAMM</name>
<reference evidence="2" key="1">
    <citation type="journal article" date="2019" name="Int. J. Syst. Evol. Microbiol.">
        <title>The Global Catalogue of Microorganisms (GCM) 10K type strain sequencing project: providing services to taxonomists for standard genome sequencing and annotation.</title>
        <authorList>
            <consortium name="The Broad Institute Genomics Platform"/>
            <consortium name="The Broad Institute Genome Sequencing Center for Infectious Disease"/>
            <person name="Wu L."/>
            <person name="Ma J."/>
        </authorList>
    </citation>
    <scope>NUCLEOTIDE SEQUENCE [LARGE SCALE GENOMIC DNA]</scope>
    <source>
        <strain evidence="2">CGMCC 1.16619</strain>
    </source>
</reference>
<sequence length="57" mass="5926">MSVTPLDPHAAPIAIDLQNNIERSFPRLGETATSAGIIEPLGHGVADDMPAESSNAE</sequence>
<protein>
    <submittedName>
        <fullName evidence="1">Uncharacterized protein</fullName>
    </submittedName>
</protein>
<organism evidence="1 2">
    <name type="scientific">Rhodanobacter ginsengisoli</name>
    <dbReference type="NCBI Taxonomy" id="418646"/>
    <lineage>
        <taxon>Bacteria</taxon>
        <taxon>Pseudomonadati</taxon>
        <taxon>Pseudomonadota</taxon>
        <taxon>Gammaproteobacteria</taxon>
        <taxon>Lysobacterales</taxon>
        <taxon>Rhodanobacteraceae</taxon>
        <taxon>Rhodanobacter</taxon>
    </lineage>
</organism>
<evidence type="ECO:0000313" key="1">
    <source>
        <dbReference type="EMBL" id="MFC5525157.1"/>
    </source>
</evidence>
<dbReference type="Proteomes" id="UP001596114">
    <property type="component" value="Unassembled WGS sequence"/>
</dbReference>
<gene>
    <name evidence="1" type="ORF">ACFPPA_05315</name>
</gene>
<comment type="caution">
    <text evidence="1">The sequence shown here is derived from an EMBL/GenBank/DDBJ whole genome shotgun (WGS) entry which is preliminary data.</text>
</comment>
<keyword evidence="2" id="KW-1185">Reference proteome</keyword>
<evidence type="ECO:0000313" key="2">
    <source>
        <dbReference type="Proteomes" id="UP001596114"/>
    </source>
</evidence>
<dbReference type="EMBL" id="JBHSNF010000001">
    <property type="protein sequence ID" value="MFC5525157.1"/>
    <property type="molecule type" value="Genomic_DNA"/>
</dbReference>
<proteinExistence type="predicted"/>
<accession>A0ABW0QLU1</accession>
<dbReference type="RefSeq" id="WP_377317976.1">
    <property type="nucleotide sequence ID" value="NZ_JBHSNF010000001.1"/>
</dbReference>